<proteinExistence type="predicted"/>
<protein>
    <recommendedName>
        <fullName evidence="1">TNase-like domain-containing protein</fullName>
    </recommendedName>
</protein>
<accession>A0A5J6VK70</accession>
<reference evidence="2" key="1">
    <citation type="journal article" date="2019" name="Philos. Trans. R. Soc. Lond., B, Biol. Sci.">
        <title>Targeted metagenomic recovery of four divergent viruses reveals shared and distinctive characteristics of giant viruses of marine eukaryotes.</title>
        <authorList>
            <person name="Needham D.M."/>
            <person name="Poirier C."/>
            <person name="Hehenberger E."/>
            <person name="Jimenez V."/>
            <person name="Swalwell J.E."/>
            <person name="Santoro A.E."/>
            <person name="Worden A.Z."/>
        </authorList>
    </citation>
    <scope>NUCLEOTIDE SEQUENCE</scope>
    <source>
        <strain evidence="2">MPacV-611</strain>
    </source>
</reference>
<dbReference type="InterPro" id="IPR035437">
    <property type="entry name" value="SNase_OB-fold_sf"/>
</dbReference>
<feature type="domain" description="TNase-like" evidence="1">
    <location>
        <begin position="23"/>
        <end position="143"/>
    </location>
</feature>
<evidence type="ECO:0000313" key="2">
    <source>
        <dbReference type="EMBL" id="QFG74487.1"/>
    </source>
</evidence>
<dbReference type="InterPro" id="IPR002071">
    <property type="entry name" value="Thermonucl_AS"/>
</dbReference>
<evidence type="ECO:0000259" key="1">
    <source>
        <dbReference type="PROSITE" id="PS50830"/>
    </source>
</evidence>
<dbReference type="GO" id="GO:0003676">
    <property type="term" value="F:nucleic acid binding"/>
    <property type="evidence" value="ECO:0007669"/>
    <property type="project" value="InterPro"/>
</dbReference>
<dbReference type="EMBL" id="MN448289">
    <property type="protein sequence ID" value="QFG74487.1"/>
    <property type="molecule type" value="Genomic_DNA"/>
</dbReference>
<dbReference type="GO" id="GO:0004518">
    <property type="term" value="F:nuclease activity"/>
    <property type="evidence" value="ECO:0007669"/>
    <property type="project" value="InterPro"/>
</dbReference>
<organism evidence="2">
    <name type="scientific">Megaviridae environmental sample</name>
    <dbReference type="NCBI Taxonomy" id="1737588"/>
    <lineage>
        <taxon>Viruses</taxon>
        <taxon>Varidnaviria</taxon>
        <taxon>Bamfordvirae</taxon>
        <taxon>Nucleocytoviricota</taxon>
        <taxon>Megaviricetes</taxon>
        <taxon>Imitervirales</taxon>
        <taxon>Mimiviridae</taxon>
        <taxon>environmental samples</taxon>
    </lineage>
</organism>
<dbReference type="PROSITE" id="PS01284">
    <property type="entry name" value="TNASE_2"/>
    <property type="match status" value="1"/>
</dbReference>
<dbReference type="PROSITE" id="PS50830">
    <property type="entry name" value="TNASE_3"/>
    <property type="match status" value="1"/>
</dbReference>
<dbReference type="InterPro" id="IPR016071">
    <property type="entry name" value="Staphylococal_nuclease_OB-fold"/>
</dbReference>
<dbReference type="SUPFAM" id="SSF50199">
    <property type="entry name" value="Staphylococcal nuclease"/>
    <property type="match status" value="1"/>
</dbReference>
<dbReference type="Gene3D" id="2.40.50.90">
    <property type="match status" value="1"/>
</dbReference>
<sequence>MFNKDKKLLKATNATPTFSLKDQIKKCKVVDIYDGDTCKVVFNLKDKLYKWTIRMEGYDTPEMRPPLSDPNRDNIKKLAILSKNYLITLINRPNQLVYIKCGGFDKYGRLLGKIYTDKKCENCVNDIMIEKGYGKPYDGKTKK</sequence>
<name>A0A5J6VK70_9VIRU</name>
<dbReference type="Pfam" id="PF00565">
    <property type="entry name" value="SNase"/>
    <property type="match status" value="1"/>
</dbReference>